<feature type="transmembrane region" description="Helical" evidence="6">
    <location>
        <begin position="150"/>
        <end position="172"/>
    </location>
</feature>
<evidence type="ECO:0000259" key="7">
    <source>
        <dbReference type="PROSITE" id="PS50850"/>
    </source>
</evidence>
<feature type="transmembrane region" description="Helical" evidence="6">
    <location>
        <begin position="350"/>
        <end position="368"/>
    </location>
</feature>
<sequence length="409" mass="44063">MTELVDDLQAKGSLTLKQTASIWTRNFTLLCLANLTLFMSLQMLLPTLPVYLLEIGGDQRDVGYVMGVYTISAMVIRPISGWLLDNYGRKKFMIMGLVMVVAITLLYKFATDIQLLMVIRGFHGLAFGLVTTAIGTIVSDSLPLARMGEGMGYFGLTTSLSMSLAPMLGFWLVGRAGYTTLFLMITLLALVAFCCSLPVREANAPARTPASSVTGLWASLLEKTAMPASGVMFFLAVVYGSVLSFIALYATERGIANIGLFFTATALTMIISRPISGRWTDRGGADMVLLIGHLALFIGMAAIGLSNTITGFLSAGAIVGLGFGFCIPTLQAQAVRFAPVHRRGSATSTFFIAFDLGIGLGTILWGYVAEATGYQIMYFITLFPLALSGALFYRFSAARQLFIKSRQCG</sequence>
<dbReference type="CDD" id="cd17489">
    <property type="entry name" value="MFS_YfcJ_like"/>
    <property type="match status" value="1"/>
</dbReference>
<evidence type="ECO:0000256" key="1">
    <source>
        <dbReference type="ARBA" id="ARBA00004651"/>
    </source>
</evidence>
<gene>
    <name evidence="8" type="primary">bcr_1</name>
    <name evidence="8" type="ORF">Psch_00679</name>
</gene>
<evidence type="ECO:0000256" key="2">
    <source>
        <dbReference type="ARBA" id="ARBA00022448"/>
    </source>
</evidence>
<dbReference type="EMBL" id="QFGA01000001">
    <property type="protein sequence ID" value="TEB07136.1"/>
    <property type="molecule type" value="Genomic_DNA"/>
</dbReference>
<dbReference type="GO" id="GO:0005886">
    <property type="term" value="C:plasma membrane"/>
    <property type="evidence" value="ECO:0007669"/>
    <property type="project" value="UniProtKB-SubCell"/>
</dbReference>
<dbReference type="SUPFAM" id="SSF103473">
    <property type="entry name" value="MFS general substrate transporter"/>
    <property type="match status" value="1"/>
</dbReference>
<feature type="transmembrane region" description="Helical" evidence="6">
    <location>
        <begin position="178"/>
        <end position="199"/>
    </location>
</feature>
<dbReference type="InterPro" id="IPR005829">
    <property type="entry name" value="Sugar_transporter_CS"/>
</dbReference>
<dbReference type="PANTHER" id="PTHR23531:SF1">
    <property type="entry name" value="QUINOLENE RESISTANCE PROTEIN NORA"/>
    <property type="match status" value="1"/>
</dbReference>
<dbReference type="AlphaFoldDB" id="A0A4Y7REB0"/>
<feature type="transmembrane region" description="Helical" evidence="6">
    <location>
        <begin position="374"/>
        <end position="396"/>
    </location>
</feature>
<evidence type="ECO:0000256" key="5">
    <source>
        <dbReference type="ARBA" id="ARBA00023136"/>
    </source>
</evidence>
<name>A0A4Y7REB0_9FIRM</name>
<keyword evidence="5 6" id="KW-0472">Membrane</keyword>
<dbReference type="Pfam" id="PF07690">
    <property type="entry name" value="MFS_1"/>
    <property type="match status" value="2"/>
</dbReference>
<feature type="transmembrane region" description="Helical" evidence="6">
    <location>
        <begin position="27"/>
        <end position="50"/>
    </location>
</feature>
<keyword evidence="4 6" id="KW-1133">Transmembrane helix</keyword>
<dbReference type="GO" id="GO:0022857">
    <property type="term" value="F:transmembrane transporter activity"/>
    <property type="evidence" value="ECO:0007669"/>
    <property type="project" value="InterPro"/>
</dbReference>
<dbReference type="InterPro" id="IPR020846">
    <property type="entry name" value="MFS_dom"/>
</dbReference>
<feature type="domain" description="Major facilitator superfamily (MFS) profile" evidence="7">
    <location>
        <begin position="26"/>
        <end position="401"/>
    </location>
</feature>
<proteinExistence type="predicted"/>
<dbReference type="PANTHER" id="PTHR23531">
    <property type="entry name" value="QUINOLENE RESISTANCE PROTEIN NORA"/>
    <property type="match status" value="1"/>
</dbReference>
<feature type="transmembrane region" description="Helical" evidence="6">
    <location>
        <begin position="311"/>
        <end position="330"/>
    </location>
</feature>
<dbReference type="InterPro" id="IPR011701">
    <property type="entry name" value="MFS"/>
</dbReference>
<dbReference type="RefSeq" id="WP_190239115.1">
    <property type="nucleotide sequence ID" value="NZ_QFGA01000001.1"/>
</dbReference>
<keyword evidence="9" id="KW-1185">Reference proteome</keyword>
<dbReference type="Proteomes" id="UP000298324">
    <property type="component" value="Unassembled WGS sequence"/>
</dbReference>
<evidence type="ECO:0000256" key="4">
    <source>
        <dbReference type="ARBA" id="ARBA00022989"/>
    </source>
</evidence>
<evidence type="ECO:0000313" key="8">
    <source>
        <dbReference type="EMBL" id="TEB07136.1"/>
    </source>
</evidence>
<dbReference type="InterPro" id="IPR036259">
    <property type="entry name" value="MFS_trans_sf"/>
</dbReference>
<dbReference type="PROSITE" id="PS00216">
    <property type="entry name" value="SUGAR_TRANSPORT_1"/>
    <property type="match status" value="1"/>
</dbReference>
<evidence type="ECO:0000256" key="6">
    <source>
        <dbReference type="SAM" id="Phobius"/>
    </source>
</evidence>
<evidence type="ECO:0000256" key="3">
    <source>
        <dbReference type="ARBA" id="ARBA00022692"/>
    </source>
</evidence>
<feature type="transmembrane region" description="Helical" evidence="6">
    <location>
        <begin position="255"/>
        <end position="275"/>
    </location>
</feature>
<feature type="transmembrane region" description="Helical" evidence="6">
    <location>
        <begin position="116"/>
        <end position="138"/>
    </location>
</feature>
<comment type="caution">
    <text evidence="8">The sequence shown here is derived from an EMBL/GenBank/DDBJ whole genome shotgun (WGS) entry which is preliminary data.</text>
</comment>
<feature type="transmembrane region" description="Helical" evidence="6">
    <location>
        <begin position="92"/>
        <end position="110"/>
    </location>
</feature>
<feature type="transmembrane region" description="Helical" evidence="6">
    <location>
        <begin position="287"/>
        <end position="305"/>
    </location>
</feature>
<dbReference type="Gene3D" id="1.20.1250.20">
    <property type="entry name" value="MFS general substrate transporter like domains"/>
    <property type="match status" value="2"/>
</dbReference>
<protein>
    <submittedName>
        <fullName evidence="8">Bicyclomycin resistance protein</fullName>
    </submittedName>
</protein>
<accession>A0A4Y7REB0</accession>
<dbReference type="InterPro" id="IPR052714">
    <property type="entry name" value="MFS_Exporter"/>
</dbReference>
<keyword evidence="2" id="KW-0813">Transport</keyword>
<reference evidence="8 9" key="1">
    <citation type="journal article" date="2018" name="Environ. Microbiol.">
        <title>Novel energy conservation strategies and behaviour of Pelotomaculum schinkii driving syntrophic propionate catabolism.</title>
        <authorList>
            <person name="Hidalgo-Ahumada C.A.P."/>
            <person name="Nobu M.K."/>
            <person name="Narihiro T."/>
            <person name="Tamaki H."/>
            <person name="Liu W.T."/>
            <person name="Kamagata Y."/>
            <person name="Stams A.J.M."/>
            <person name="Imachi H."/>
            <person name="Sousa D.Z."/>
        </authorList>
    </citation>
    <scope>NUCLEOTIDE SEQUENCE [LARGE SCALE GENOMIC DNA]</scope>
    <source>
        <strain evidence="8 9">HH</strain>
    </source>
</reference>
<evidence type="ECO:0000313" key="9">
    <source>
        <dbReference type="Proteomes" id="UP000298324"/>
    </source>
</evidence>
<feature type="transmembrane region" description="Helical" evidence="6">
    <location>
        <begin position="231"/>
        <end position="249"/>
    </location>
</feature>
<keyword evidence="3 6" id="KW-0812">Transmembrane</keyword>
<dbReference type="PROSITE" id="PS50850">
    <property type="entry name" value="MFS"/>
    <property type="match status" value="1"/>
</dbReference>
<comment type="subcellular location">
    <subcellularLocation>
        <location evidence="1">Cell membrane</location>
        <topology evidence="1">Multi-pass membrane protein</topology>
    </subcellularLocation>
</comment>
<organism evidence="8 9">
    <name type="scientific">Pelotomaculum schinkii</name>
    <dbReference type="NCBI Taxonomy" id="78350"/>
    <lineage>
        <taxon>Bacteria</taxon>
        <taxon>Bacillati</taxon>
        <taxon>Bacillota</taxon>
        <taxon>Clostridia</taxon>
        <taxon>Eubacteriales</taxon>
        <taxon>Desulfotomaculaceae</taxon>
        <taxon>Pelotomaculum</taxon>
    </lineage>
</organism>